<sequence>MAEENHRWLIETGRLSDFKLICQGKEIHVHKTMLASHSKYFETLFSSGFKENIDGVVVFEDVESELMRHLLDYFYKGTTEWNAPKADLELHVRLWILADLLEASTVMLTIEKRMMDALSSYQSKPQAIKLIDLVFAHQAWARSAIGYTLSEAAWVLYLDRNRPFPASCVENALCKYHDLAVMTNWWSSQYARFSNKNGKAFLSTRKELLRDSTIEVNFTKTSRD</sequence>
<protein>
    <submittedName>
        <fullName evidence="2">BTB/POZ protein</fullName>
    </submittedName>
</protein>
<evidence type="ECO:0000313" key="2">
    <source>
        <dbReference type="EMBL" id="KAK1701367.1"/>
    </source>
</evidence>
<dbReference type="PROSITE" id="PS50097">
    <property type="entry name" value="BTB"/>
    <property type="match status" value="1"/>
</dbReference>
<dbReference type="PANTHER" id="PTHR24413">
    <property type="entry name" value="SPECKLE-TYPE POZ PROTEIN"/>
    <property type="match status" value="1"/>
</dbReference>
<dbReference type="AlphaFoldDB" id="A0AAJ0AZV4"/>
<evidence type="ECO:0000313" key="3">
    <source>
        <dbReference type="Proteomes" id="UP001224890"/>
    </source>
</evidence>
<dbReference type="Proteomes" id="UP001224890">
    <property type="component" value="Unassembled WGS sequence"/>
</dbReference>
<proteinExistence type="predicted"/>
<name>A0AAJ0AZV4_9PEZI</name>
<dbReference type="InterPro" id="IPR011333">
    <property type="entry name" value="SKP1/BTB/POZ_sf"/>
</dbReference>
<accession>A0AAJ0AZV4</accession>
<keyword evidence="3" id="KW-1185">Reference proteome</keyword>
<dbReference type="Gene3D" id="3.30.710.10">
    <property type="entry name" value="Potassium Channel Kv1.1, Chain A"/>
    <property type="match status" value="1"/>
</dbReference>
<dbReference type="InterPro" id="IPR000210">
    <property type="entry name" value="BTB/POZ_dom"/>
</dbReference>
<dbReference type="EMBL" id="JAHMHR010000001">
    <property type="protein sequence ID" value="KAK1701367.1"/>
    <property type="molecule type" value="Genomic_DNA"/>
</dbReference>
<reference evidence="2" key="1">
    <citation type="submission" date="2021-06" db="EMBL/GenBank/DDBJ databases">
        <title>Comparative genomics, transcriptomics and evolutionary studies reveal genomic signatures of adaptation to plant cell wall in hemibiotrophic fungi.</title>
        <authorList>
            <consortium name="DOE Joint Genome Institute"/>
            <person name="Baroncelli R."/>
            <person name="Diaz J.F."/>
            <person name="Benocci T."/>
            <person name="Peng M."/>
            <person name="Battaglia E."/>
            <person name="Haridas S."/>
            <person name="Andreopoulos W."/>
            <person name="Labutti K."/>
            <person name="Pangilinan J."/>
            <person name="Floch G.L."/>
            <person name="Makela M.R."/>
            <person name="Henrissat B."/>
            <person name="Grigoriev I.V."/>
            <person name="Crouch J.A."/>
            <person name="De Vries R.P."/>
            <person name="Sukno S.A."/>
            <person name="Thon M.R."/>
        </authorList>
    </citation>
    <scope>NUCLEOTIDE SEQUENCE</scope>
    <source>
        <strain evidence="2">CBS 193.32</strain>
    </source>
</reference>
<dbReference type="RefSeq" id="XP_060437122.1">
    <property type="nucleotide sequence ID" value="XM_060571499.1"/>
</dbReference>
<dbReference type="SUPFAM" id="SSF54695">
    <property type="entry name" value="POZ domain"/>
    <property type="match status" value="1"/>
</dbReference>
<comment type="caution">
    <text evidence="2">The sequence shown here is derived from an EMBL/GenBank/DDBJ whole genome shotgun (WGS) entry which is preliminary data.</text>
</comment>
<dbReference type="GeneID" id="85456025"/>
<dbReference type="SMART" id="SM00225">
    <property type="entry name" value="BTB"/>
    <property type="match status" value="1"/>
</dbReference>
<gene>
    <name evidence="2" type="ORF">BDP55DRAFT_625601</name>
</gene>
<organism evidence="2 3">
    <name type="scientific">Colletotrichum godetiae</name>
    <dbReference type="NCBI Taxonomy" id="1209918"/>
    <lineage>
        <taxon>Eukaryota</taxon>
        <taxon>Fungi</taxon>
        <taxon>Dikarya</taxon>
        <taxon>Ascomycota</taxon>
        <taxon>Pezizomycotina</taxon>
        <taxon>Sordariomycetes</taxon>
        <taxon>Hypocreomycetidae</taxon>
        <taxon>Glomerellales</taxon>
        <taxon>Glomerellaceae</taxon>
        <taxon>Colletotrichum</taxon>
        <taxon>Colletotrichum acutatum species complex</taxon>
    </lineage>
</organism>
<evidence type="ECO:0000259" key="1">
    <source>
        <dbReference type="PROSITE" id="PS50097"/>
    </source>
</evidence>
<dbReference type="Pfam" id="PF00651">
    <property type="entry name" value="BTB"/>
    <property type="match status" value="1"/>
</dbReference>
<feature type="domain" description="BTB" evidence="1">
    <location>
        <begin position="16"/>
        <end position="83"/>
    </location>
</feature>
<dbReference type="CDD" id="cd18186">
    <property type="entry name" value="BTB_POZ_ZBTB_KLHL-like"/>
    <property type="match status" value="1"/>
</dbReference>